<dbReference type="AlphaFoldDB" id="A0A062V9A9"/>
<proteinExistence type="predicted"/>
<dbReference type="RefSeq" id="WP_048088330.1">
    <property type="nucleotide sequence ID" value="NZ_JMIY01000001.1"/>
</dbReference>
<dbReference type="OrthoDB" id="61846at2157"/>
<sequence length="153" mass="17994">MSEKKAPAKDKLSPDALIARLKKEFEFISGEVEGILLYGSYARSTADERSDIDICIIKPKTRKVLTRILTKVGGRYDVKIFEDLPLYVKMGVIEKYMIIFGNEPQISYYLYGFRKKWEDMRHRIMNNSFCTVSEMEKTRRKWLDSKRQIPLKV</sequence>
<feature type="domain" description="Polymerase nucleotidyl transferase" evidence="1">
    <location>
        <begin position="19"/>
        <end position="80"/>
    </location>
</feature>
<protein>
    <submittedName>
        <fullName evidence="2">Putative nucleotidyltransferase</fullName>
    </submittedName>
</protein>
<dbReference type="Pfam" id="PF01909">
    <property type="entry name" value="NTP_transf_2"/>
    <property type="match status" value="1"/>
</dbReference>
<comment type="caution">
    <text evidence="2">The sequence shown here is derived from an EMBL/GenBank/DDBJ whole genome shotgun (WGS) entry which is preliminary data.</text>
</comment>
<reference evidence="2 3" key="1">
    <citation type="journal article" date="2013" name="Nature">
        <title>Anaerobic oxidation of methane coupled to nitrate reduction in a novel archaeal lineage.</title>
        <authorList>
            <person name="Haroon M.F."/>
            <person name="Hu S."/>
            <person name="Shi Y."/>
            <person name="Imelfort M."/>
            <person name="Keller J."/>
            <person name="Hugenholtz P."/>
            <person name="Yuan Z."/>
            <person name="Tyson G.W."/>
        </authorList>
    </citation>
    <scope>NUCLEOTIDE SEQUENCE [LARGE SCALE GENOMIC DNA]</scope>
    <source>
        <strain evidence="2 3">ANME-2d</strain>
    </source>
</reference>
<evidence type="ECO:0000259" key="1">
    <source>
        <dbReference type="Pfam" id="PF01909"/>
    </source>
</evidence>
<evidence type="ECO:0000313" key="2">
    <source>
        <dbReference type="EMBL" id="KCZ73133.1"/>
    </source>
</evidence>
<dbReference type="Gene3D" id="3.30.460.10">
    <property type="entry name" value="Beta Polymerase, domain 2"/>
    <property type="match status" value="1"/>
</dbReference>
<dbReference type="GO" id="GO:0016779">
    <property type="term" value="F:nucleotidyltransferase activity"/>
    <property type="evidence" value="ECO:0007669"/>
    <property type="project" value="InterPro"/>
</dbReference>
<dbReference type="InterPro" id="IPR002934">
    <property type="entry name" value="Polymerase_NTP_transf_dom"/>
</dbReference>
<keyword evidence="3" id="KW-1185">Reference proteome</keyword>
<gene>
    <name evidence="2" type="ORF">ANME2D_00192</name>
</gene>
<organism evidence="2 3">
    <name type="scientific">Candidatus Methanoperedens nitratireducens</name>
    <dbReference type="NCBI Taxonomy" id="1392998"/>
    <lineage>
        <taxon>Archaea</taxon>
        <taxon>Methanobacteriati</taxon>
        <taxon>Methanobacteriota</taxon>
        <taxon>Stenosarchaea group</taxon>
        <taxon>Methanomicrobia</taxon>
        <taxon>Methanosarcinales</taxon>
        <taxon>ANME-2 cluster</taxon>
        <taxon>Candidatus Methanoperedentaceae</taxon>
        <taxon>Candidatus Methanoperedens</taxon>
    </lineage>
</organism>
<name>A0A062V9A9_9EURY</name>
<evidence type="ECO:0000313" key="3">
    <source>
        <dbReference type="Proteomes" id="UP000027153"/>
    </source>
</evidence>
<dbReference type="Proteomes" id="UP000027153">
    <property type="component" value="Unassembled WGS sequence"/>
</dbReference>
<dbReference type="EMBL" id="JMIY01000001">
    <property type="protein sequence ID" value="KCZ73133.1"/>
    <property type="molecule type" value="Genomic_DNA"/>
</dbReference>
<dbReference type="CDD" id="cd05403">
    <property type="entry name" value="NT_KNTase_like"/>
    <property type="match status" value="1"/>
</dbReference>
<accession>A0A062V9A9</accession>
<keyword evidence="2" id="KW-0808">Transferase</keyword>
<dbReference type="InterPro" id="IPR043519">
    <property type="entry name" value="NT_sf"/>
</dbReference>
<dbReference type="SUPFAM" id="SSF81301">
    <property type="entry name" value="Nucleotidyltransferase"/>
    <property type="match status" value="1"/>
</dbReference>